<evidence type="ECO:0000259" key="6">
    <source>
        <dbReference type="PROSITE" id="PS50975"/>
    </source>
</evidence>
<dbReference type="Gene3D" id="3.40.50.261">
    <property type="entry name" value="Succinyl-CoA synthetase domains"/>
    <property type="match status" value="2"/>
</dbReference>
<dbReference type="Gene3D" id="3.40.630.30">
    <property type="match status" value="1"/>
</dbReference>
<keyword evidence="1" id="KW-0436">Ligase</keyword>
<evidence type="ECO:0000256" key="1">
    <source>
        <dbReference type="ARBA" id="ARBA00022598"/>
    </source>
</evidence>
<evidence type="ECO:0000313" key="8">
    <source>
        <dbReference type="EMBL" id="EDY19084.1"/>
    </source>
</evidence>
<dbReference type="SMART" id="SM00881">
    <property type="entry name" value="CoA_binding"/>
    <property type="match status" value="1"/>
</dbReference>
<dbReference type="eggNOG" id="COG1670">
    <property type="taxonomic scope" value="Bacteria"/>
</dbReference>
<dbReference type="InterPro" id="IPR013815">
    <property type="entry name" value="ATP_grasp_subdomain_1"/>
</dbReference>
<dbReference type="Gene3D" id="3.40.50.720">
    <property type="entry name" value="NAD(P)-binding Rossmann-like Domain"/>
    <property type="match status" value="1"/>
</dbReference>
<proteinExistence type="inferred from homology"/>
<dbReference type="GO" id="GO:0043758">
    <property type="term" value="F:acetate-CoA ligase (ADP-forming) activity"/>
    <property type="evidence" value="ECO:0007669"/>
    <property type="project" value="InterPro"/>
</dbReference>
<keyword evidence="3 5" id="KW-0067">ATP-binding</keyword>
<dbReference type="FunCoup" id="B4D2X3">
    <property type="interactions" value="52"/>
</dbReference>
<keyword evidence="2 5" id="KW-0547">Nucleotide-binding</keyword>
<dbReference type="PROSITE" id="PS50975">
    <property type="entry name" value="ATP_GRASP"/>
    <property type="match status" value="1"/>
</dbReference>
<evidence type="ECO:0000256" key="2">
    <source>
        <dbReference type="ARBA" id="ARBA00022741"/>
    </source>
</evidence>
<dbReference type="Pfam" id="PF13549">
    <property type="entry name" value="ATP-grasp_5"/>
    <property type="match status" value="1"/>
</dbReference>
<name>B4D2X3_9BACT</name>
<dbReference type="RefSeq" id="WP_006980586.1">
    <property type="nucleotide sequence ID" value="NZ_ABVL01000009.1"/>
</dbReference>
<dbReference type="GO" id="GO:0046872">
    <property type="term" value="F:metal ion binding"/>
    <property type="evidence" value="ECO:0007669"/>
    <property type="project" value="InterPro"/>
</dbReference>
<dbReference type="Pfam" id="PF13380">
    <property type="entry name" value="CoA_binding_2"/>
    <property type="match status" value="1"/>
</dbReference>
<dbReference type="eggNOG" id="COG1042">
    <property type="taxonomic scope" value="Bacteria"/>
</dbReference>
<dbReference type="InterPro" id="IPR003781">
    <property type="entry name" value="CoA-bd"/>
</dbReference>
<keyword evidence="9" id="KW-1185">Reference proteome</keyword>
<evidence type="ECO:0000256" key="4">
    <source>
        <dbReference type="ARBA" id="ARBA00060888"/>
    </source>
</evidence>
<dbReference type="InterPro" id="IPR016102">
    <property type="entry name" value="Succinyl-CoA_synth-like"/>
</dbReference>
<dbReference type="InterPro" id="IPR016181">
    <property type="entry name" value="Acyl_CoA_acyltransferase"/>
</dbReference>
<dbReference type="PROSITE" id="PS51186">
    <property type="entry name" value="GNAT"/>
    <property type="match status" value="1"/>
</dbReference>
<dbReference type="FunFam" id="3.30.1490.20:FF:000020">
    <property type="entry name" value="Protein lysine acetyltransferase"/>
    <property type="match status" value="1"/>
</dbReference>
<feature type="domain" description="N-acetyltransferase" evidence="7">
    <location>
        <begin position="745"/>
        <end position="902"/>
    </location>
</feature>
<protein>
    <submittedName>
        <fullName evidence="8">CoA-binding domain protein</fullName>
    </submittedName>
</protein>
<dbReference type="InterPro" id="IPR011761">
    <property type="entry name" value="ATP-grasp"/>
</dbReference>
<evidence type="ECO:0000313" key="9">
    <source>
        <dbReference type="Proteomes" id="UP000005824"/>
    </source>
</evidence>
<dbReference type="PANTHER" id="PTHR43334">
    <property type="entry name" value="ACETATE--COA LIGASE [ADP-FORMING]"/>
    <property type="match status" value="1"/>
</dbReference>
<dbReference type="SUPFAM" id="SSF55729">
    <property type="entry name" value="Acyl-CoA N-acyltransferases (Nat)"/>
    <property type="match status" value="1"/>
</dbReference>
<dbReference type="SUPFAM" id="SSF56059">
    <property type="entry name" value="Glutathione synthetase ATP-binding domain-like"/>
    <property type="match status" value="1"/>
</dbReference>
<dbReference type="Pfam" id="PF13302">
    <property type="entry name" value="Acetyltransf_3"/>
    <property type="match status" value="1"/>
</dbReference>
<reference evidence="8 9" key="1">
    <citation type="journal article" date="2011" name="J. Bacteriol.">
        <title>Genome sequence of Chthoniobacter flavus Ellin428, an aerobic heterotrophic soil bacterium.</title>
        <authorList>
            <person name="Kant R."/>
            <person name="van Passel M.W."/>
            <person name="Palva A."/>
            <person name="Lucas S."/>
            <person name="Lapidus A."/>
            <person name="Glavina Del Rio T."/>
            <person name="Dalin E."/>
            <person name="Tice H."/>
            <person name="Bruce D."/>
            <person name="Goodwin L."/>
            <person name="Pitluck S."/>
            <person name="Larimer F.W."/>
            <person name="Land M.L."/>
            <person name="Hauser L."/>
            <person name="Sangwan P."/>
            <person name="de Vos W.M."/>
            <person name="Janssen P.H."/>
            <person name="Smidt H."/>
        </authorList>
    </citation>
    <scope>NUCLEOTIDE SEQUENCE [LARGE SCALE GENOMIC DNA]</scope>
    <source>
        <strain evidence="8 9">Ellin428</strain>
    </source>
</reference>
<accession>B4D2X3</accession>
<dbReference type="AlphaFoldDB" id="B4D2X3"/>
<dbReference type="InterPro" id="IPR051538">
    <property type="entry name" value="Acyl-CoA_Synth/Transferase"/>
</dbReference>
<dbReference type="SUPFAM" id="SSF51735">
    <property type="entry name" value="NAD(P)-binding Rossmann-fold domains"/>
    <property type="match status" value="1"/>
</dbReference>
<dbReference type="STRING" id="497964.CfE428DRAFT_3261"/>
<dbReference type="GO" id="GO:0005524">
    <property type="term" value="F:ATP binding"/>
    <property type="evidence" value="ECO:0007669"/>
    <property type="project" value="UniProtKB-UniRule"/>
</dbReference>
<dbReference type="InParanoid" id="B4D2X3"/>
<dbReference type="Gene3D" id="3.30.1490.20">
    <property type="entry name" value="ATP-grasp fold, A domain"/>
    <property type="match status" value="1"/>
</dbReference>
<dbReference type="EMBL" id="ABVL01000009">
    <property type="protein sequence ID" value="EDY19084.1"/>
    <property type="molecule type" value="Genomic_DNA"/>
</dbReference>
<dbReference type="Gene3D" id="3.30.470.20">
    <property type="entry name" value="ATP-grasp fold, B domain"/>
    <property type="match status" value="1"/>
</dbReference>
<dbReference type="InterPro" id="IPR032875">
    <property type="entry name" value="Succ_CoA_lig_flav_dom"/>
</dbReference>
<dbReference type="InterPro" id="IPR043938">
    <property type="entry name" value="Ligase_CoA_dom"/>
</dbReference>
<dbReference type="InterPro" id="IPR036291">
    <property type="entry name" value="NAD(P)-bd_dom_sf"/>
</dbReference>
<dbReference type="GO" id="GO:0016747">
    <property type="term" value="F:acyltransferase activity, transferring groups other than amino-acyl groups"/>
    <property type="evidence" value="ECO:0007669"/>
    <property type="project" value="InterPro"/>
</dbReference>
<evidence type="ECO:0000256" key="5">
    <source>
        <dbReference type="PROSITE-ProRule" id="PRU00409"/>
    </source>
</evidence>
<evidence type="ECO:0000259" key="7">
    <source>
        <dbReference type="PROSITE" id="PS51186"/>
    </source>
</evidence>
<dbReference type="Proteomes" id="UP000005824">
    <property type="component" value="Unassembled WGS sequence"/>
</dbReference>
<feature type="domain" description="ATP-grasp" evidence="6">
    <location>
        <begin position="505"/>
        <end position="541"/>
    </location>
</feature>
<dbReference type="InterPro" id="IPR000182">
    <property type="entry name" value="GNAT_dom"/>
</dbReference>
<dbReference type="Pfam" id="PF19045">
    <property type="entry name" value="Ligase_CoA_2"/>
    <property type="match status" value="1"/>
</dbReference>
<comment type="caution">
    <text evidence="8">The sequence shown here is derived from an EMBL/GenBank/DDBJ whole genome shotgun (WGS) entry which is preliminary data.</text>
</comment>
<evidence type="ECO:0000256" key="3">
    <source>
        <dbReference type="ARBA" id="ARBA00022840"/>
    </source>
</evidence>
<sequence>MKARTARPSLSARRIPLSEILNPQSIAVIGATEAEHSVGRAILENLSAFQGRVFAVNPKHKTVLGVPAFASIGAIPEPIDLAIVATPASTVPAILGECAAAGVKGAVIISAGFKETGASGAELERQILAQRGHMRVLGPNCLGVMLPHIGLNATFAASMARAGKVAFLSQSGALCTAILDWSLREEVGFSAFVSLGSMLDIGWGDLIEFFGDDPQTKSIVCYMESVGDARTFLSAAREVAFSKPIVVIKVGRTEAAARAAASHTGSLTGSDAVLDAAFRRAGVVRVETIEELFDIAEVLAKQPPPRGPRLAIVTNAGGPGALATDILVTAGGQLAKLSPQTLTKLDQLLPPAWSHGNPIDLLGAADAETYGRAFEIALSEESVDGVLVILTPQAMTDIDGTATQLANLARGSSKPVLASWMGGASLESARTALNAAGVPTYDYPDAAARTFALMWQYSDRLRLLYERPALPPADSSKGEKHSIAERLIAHARKEGRNLLTEVESKHLLSAYGIPTVETFIAHTENAAVNRAQRLGYPVVVKVYSQTITHKTDVGGVRLQLENGAAVRRAWREIKEAVSAKAGADQFQGVTVQSMIPRDGVELIFGASVDPQFGPVLIFGAGGELVEVLKDRAIGLPPLTTTLARRLMERTRIFHALKGVRGRKPVNLDALAELLVAFSHLVAEQPWIAEIDINPLLASAEHLLALDARVVLHPINKAESDLPHLAIRPYPTDYVSQIRLRQGSRLTLRPIRPDDEELLVAFHATLSEESVSFRYFGPLSLETRTAHHRLVRVCFSDYDRELALVTVHGKGAEREIVAVGRLNRLHGTNSAEFAILVADTWQGRGLGTQLLEALVRIGKSEKLELIVGSILANNHAMLDLSRRLGFELKRLPGENVVEAELRL</sequence>
<gene>
    <name evidence="8" type="ORF">CfE428DRAFT_3261</name>
</gene>
<comment type="similarity">
    <text evidence="4">In the N-terminal section; belongs to the acetate CoA ligase alpha subunit family.</text>
</comment>
<dbReference type="Pfam" id="PF13607">
    <property type="entry name" value="Succ_CoA_lig"/>
    <property type="match status" value="1"/>
</dbReference>
<organism evidence="8 9">
    <name type="scientific">Chthoniobacter flavus Ellin428</name>
    <dbReference type="NCBI Taxonomy" id="497964"/>
    <lineage>
        <taxon>Bacteria</taxon>
        <taxon>Pseudomonadati</taxon>
        <taxon>Verrucomicrobiota</taxon>
        <taxon>Spartobacteria</taxon>
        <taxon>Chthoniobacterales</taxon>
        <taxon>Chthoniobacteraceae</taxon>
        <taxon>Chthoniobacter</taxon>
    </lineage>
</organism>
<dbReference type="SUPFAM" id="SSF52210">
    <property type="entry name" value="Succinyl-CoA synthetase domains"/>
    <property type="match status" value="2"/>
</dbReference>
<dbReference type="PANTHER" id="PTHR43334:SF1">
    <property type="entry name" value="3-HYDROXYPROPIONATE--COA LIGASE [ADP-FORMING]"/>
    <property type="match status" value="1"/>
</dbReference>